<dbReference type="EMBL" id="WHJE01000089">
    <property type="protein sequence ID" value="KAE8763188.1"/>
    <property type="molecule type" value="Genomic_DNA"/>
</dbReference>
<dbReference type="RefSeq" id="WP_152204658.1">
    <property type="nucleotide sequence ID" value="NZ_VUKF01000065.1"/>
</dbReference>
<reference evidence="1 2" key="1">
    <citation type="submission" date="2019-10" db="EMBL/GenBank/DDBJ databases">
        <title>Georgenia wutianyii sp. nov. and Georgenia yuyongxinii sp. nov. isolated from plateau pika (Ochotona curzoniae) in the Qinghai-Tibet plateau of China.</title>
        <authorList>
            <person name="Tian Z."/>
        </authorList>
    </citation>
    <scope>NUCLEOTIDE SEQUENCE [LARGE SCALE GENOMIC DNA]</scope>
    <source>
        <strain evidence="1 2">DSM 21501</strain>
    </source>
</reference>
<comment type="caution">
    <text evidence="1">The sequence shown here is derived from an EMBL/GenBank/DDBJ whole genome shotgun (WGS) entry which is preliminary data.</text>
</comment>
<evidence type="ECO:0000313" key="2">
    <source>
        <dbReference type="Proteomes" id="UP000451860"/>
    </source>
</evidence>
<dbReference type="InterPro" id="IPR034660">
    <property type="entry name" value="DinB/YfiT-like"/>
</dbReference>
<proteinExistence type="predicted"/>
<dbReference type="OrthoDB" id="4453346at2"/>
<dbReference type="SUPFAM" id="SSF109854">
    <property type="entry name" value="DinB/YfiT-like putative metalloenzymes"/>
    <property type="match status" value="1"/>
</dbReference>
<accession>A0A7J5ULD0</accession>
<evidence type="ECO:0000313" key="1">
    <source>
        <dbReference type="EMBL" id="KAE8763188.1"/>
    </source>
</evidence>
<dbReference type="AlphaFoldDB" id="A0A7J5ULD0"/>
<name>A0A7J5ULD0_9MICO</name>
<protein>
    <recommendedName>
        <fullName evidence="3">Mycothiol-dependent maleylpyruvate isomerase metal-binding domain-containing protein</fullName>
    </recommendedName>
</protein>
<organism evidence="1 2">
    <name type="scientific">Georgenia thermotolerans</name>
    <dbReference type="NCBI Taxonomy" id="527326"/>
    <lineage>
        <taxon>Bacteria</taxon>
        <taxon>Bacillati</taxon>
        <taxon>Actinomycetota</taxon>
        <taxon>Actinomycetes</taxon>
        <taxon>Micrococcales</taxon>
        <taxon>Bogoriellaceae</taxon>
        <taxon>Georgenia</taxon>
    </lineage>
</organism>
<keyword evidence="2" id="KW-1185">Reference proteome</keyword>
<sequence length="202" mass="22265">MTPDDVRQATQWLANELRARPEARYDYDRPARGLTWSVWRTLEHVLDDLLVYALQVAGRVREGYLPLVAANGSGDVVRCDRSAGVRGLAATMEACGELLAAQVQIQPAAERAYHPYGESDPAGFAAMGVCEVLVHGWDVLTALDDAVATLPEDLCAKVLDRLFPGSPHDLGSPQDVLLWQTGREELAGRARRTTWRWDASVR</sequence>
<evidence type="ECO:0008006" key="3">
    <source>
        <dbReference type="Google" id="ProtNLM"/>
    </source>
</evidence>
<gene>
    <name evidence="1" type="ORF">GB883_15485</name>
</gene>
<dbReference type="Proteomes" id="UP000451860">
    <property type="component" value="Unassembled WGS sequence"/>
</dbReference>